<evidence type="ECO:0000256" key="5">
    <source>
        <dbReference type="HAMAP-Rule" id="MF_01333"/>
    </source>
</evidence>
<evidence type="ECO:0000256" key="3">
    <source>
        <dbReference type="ARBA" id="ARBA00023274"/>
    </source>
</evidence>
<dbReference type="EMBL" id="MGKJ01000016">
    <property type="protein sequence ID" value="OGN23730.1"/>
    <property type="molecule type" value="Genomic_DNA"/>
</dbReference>
<dbReference type="GO" id="GO:0019843">
    <property type="term" value="F:rRNA binding"/>
    <property type="evidence" value="ECO:0007669"/>
    <property type="project" value="UniProtKB-UniRule"/>
</dbReference>
<reference evidence="9 10" key="1">
    <citation type="journal article" date="2016" name="Nat. Commun.">
        <title>Thousands of microbial genomes shed light on interconnected biogeochemical processes in an aquifer system.</title>
        <authorList>
            <person name="Anantharaman K."/>
            <person name="Brown C.T."/>
            <person name="Hug L.A."/>
            <person name="Sharon I."/>
            <person name="Castelle C.J."/>
            <person name="Probst A.J."/>
            <person name="Thomas B.C."/>
            <person name="Singh A."/>
            <person name="Wilkins M.J."/>
            <person name="Karaoz U."/>
            <person name="Brodie E.L."/>
            <person name="Williams K.H."/>
            <person name="Hubbard S.S."/>
            <person name="Banfield J.F."/>
        </authorList>
    </citation>
    <scope>NUCLEOTIDE SEQUENCE [LARGE SCALE GENOMIC DNA]</scope>
</reference>
<comment type="function">
    <text evidence="5">This is 1 of the proteins that bind and probably mediate the attachment of the 5S RNA into the large ribosomal subunit, where it forms part of the central protuberance. In the 70S ribosome it contacts protein S13 of the 30S subunit (bridge B1b), connecting the 2 subunits; this bridge is implicated in subunit movement. Contacts the P site tRNA; the 5S rRNA and some of its associated proteins might help stabilize positioning of ribosome-bound tRNAs.</text>
</comment>
<dbReference type="GO" id="GO:0000049">
    <property type="term" value="F:tRNA binding"/>
    <property type="evidence" value="ECO:0007669"/>
    <property type="project" value="UniProtKB-UniRule"/>
</dbReference>
<comment type="caution">
    <text evidence="9">The sequence shown here is derived from an EMBL/GenBank/DDBJ whole genome shotgun (WGS) entry which is preliminary data.</text>
</comment>
<evidence type="ECO:0000259" key="8">
    <source>
        <dbReference type="Pfam" id="PF00673"/>
    </source>
</evidence>
<dbReference type="GO" id="GO:0006412">
    <property type="term" value="P:translation"/>
    <property type="evidence" value="ECO:0007669"/>
    <property type="project" value="UniProtKB-UniRule"/>
</dbReference>
<accession>A0A1F8GFA0</accession>
<sequence length="180" mass="20140">MSILLKKYRKEVIPALQKEFGIKNVMAVPRVDKVVVNVGIGKLSKDEKAVGKIVQDVTKLTGQKPVFRKAKRSIASFKIREGVNIGLSVTLRGERMYDFIDRLISVALPRSKDFRGIDTKNFDKGGNLNLGIKESSIFPEVTYETLKDIFSLEVTVTTTAKDKQKGTALLRNLGFPIRKN</sequence>
<keyword evidence="2 5" id="KW-0689">Ribosomal protein</keyword>
<dbReference type="InterPro" id="IPR002132">
    <property type="entry name" value="Ribosomal_uL5"/>
</dbReference>
<keyword evidence="5" id="KW-0820">tRNA-binding</keyword>
<gene>
    <name evidence="5" type="primary">rplE</name>
    <name evidence="9" type="ORF">A3A13_00275</name>
</gene>
<dbReference type="PIRSF" id="PIRSF002161">
    <property type="entry name" value="Ribosomal_L5"/>
    <property type="match status" value="1"/>
</dbReference>
<feature type="domain" description="Large ribosomal subunit protein uL5 N-terminal" evidence="7">
    <location>
        <begin position="24"/>
        <end position="80"/>
    </location>
</feature>
<feature type="domain" description="Large ribosomal subunit protein uL5 C-terminal" evidence="8">
    <location>
        <begin position="84"/>
        <end position="176"/>
    </location>
</feature>
<dbReference type="AlphaFoldDB" id="A0A1F8GFA0"/>
<evidence type="ECO:0000313" key="10">
    <source>
        <dbReference type="Proteomes" id="UP000178911"/>
    </source>
</evidence>
<evidence type="ECO:0000256" key="2">
    <source>
        <dbReference type="ARBA" id="ARBA00022980"/>
    </source>
</evidence>
<proteinExistence type="inferred from homology"/>
<dbReference type="HAMAP" id="MF_01333_B">
    <property type="entry name" value="Ribosomal_uL5_B"/>
    <property type="match status" value="1"/>
</dbReference>
<dbReference type="Pfam" id="PF00673">
    <property type="entry name" value="Ribosomal_L5_C"/>
    <property type="match status" value="1"/>
</dbReference>
<dbReference type="InterPro" id="IPR022803">
    <property type="entry name" value="Ribosomal_uL5_dom_sf"/>
</dbReference>
<keyword evidence="5" id="KW-0699">rRNA-binding</keyword>
<dbReference type="FunFam" id="3.30.1440.10:FF:000001">
    <property type="entry name" value="50S ribosomal protein L5"/>
    <property type="match status" value="1"/>
</dbReference>
<evidence type="ECO:0000256" key="4">
    <source>
        <dbReference type="ARBA" id="ARBA00035245"/>
    </source>
</evidence>
<dbReference type="InterPro" id="IPR020930">
    <property type="entry name" value="Ribosomal_uL5_bac-type"/>
</dbReference>
<dbReference type="PANTHER" id="PTHR11994">
    <property type="entry name" value="60S RIBOSOMAL PROTEIN L11-RELATED"/>
    <property type="match status" value="1"/>
</dbReference>
<dbReference type="SUPFAM" id="SSF55282">
    <property type="entry name" value="RL5-like"/>
    <property type="match status" value="1"/>
</dbReference>
<evidence type="ECO:0000259" key="7">
    <source>
        <dbReference type="Pfam" id="PF00281"/>
    </source>
</evidence>
<evidence type="ECO:0000256" key="1">
    <source>
        <dbReference type="ARBA" id="ARBA00008553"/>
    </source>
</evidence>
<dbReference type="GO" id="GO:0003735">
    <property type="term" value="F:structural constituent of ribosome"/>
    <property type="evidence" value="ECO:0007669"/>
    <property type="project" value="InterPro"/>
</dbReference>
<dbReference type="STRING" id="1802695.A3A13_00275"/>
<dbReference type="Pfam" id="PF00281">
    <property type="entry name" value="Ribosomal_L5"/>
    <property type="match status" value="1"/>
</dbReference>
<evidence type="ECO:0000313" key="9">
    <source>
        <dbReference type="EMBL" id="OGN23730.1"/>
    </source>
</evidence>
<dbReference type="InterPro" id="IPR031309">
    <property type="entry name" value="Ribosomal_uL5_C"/>
</dbReference>
<dbReference type="Gene3D" id="3.30.1440.10">
    <property type="match status" value="1"/>
</dbReference>
<keyword evidence="5" id="KW-0694">RNA-binding</keyword>
<dbReference type="GO" id="GO:1990904">
    <property type="term" value="C:ribonucleoprotein complex"/>
    <property type="evidence" value="ECO:0007669"/>
    <property type="project" value="UniProtKB-KW"/>
</dbReference>
<name>A0A1F8GFA0_9BACT</name>
<protein>
    <recommendedName>
        <fullName evidence="4 5">Large ribosomal subunit protein uL5</fullName>
    </recommendedName>
</protein>
<dbReference type="NCBIfam" id="NF000585">
    <property type="entry name" value="PRK00010.1"/>
    <property type="match status" value="1"/>
</dbReference>
<evidence type="ECO:0000256" key="6">
    <source>
        <dbReference type="RuleBase" id="RU003930"/>
    </source>
</evidence>
<comment type="subunit">
    <text evidence="5">Part of the 50S ribosomal subunit; part of the 5S rRNA/L5/L18/L25 subcomplex. Contacts the 5S rRNA and the P site tRNA. Forms a bridge to the 30S subunit in the 70S ribosome.</text>
</comment>
<dbReference type="Proteomes" id="UP000178911">
    <property type="component" value="Unassembled WGS sequence"/>
</dbReference>
<dbReference type="InterPro" id="IPR031310">
    <property type="entry name" value="Ribosomal_uL5_N"/>
</dbReference>
<organism evidence="9 10">
    <name type="scientific">Candidatus Yanofskybacteria bacterium RIFCSPLOWO2_01_FULL_43_22</name>
    <dbReference type="NCBI Taxonomy" id="1802695"/>
    <lineage>
        <taxon>Bacteria</taxon>
        <taxon>Candidatus Yanofskyibacteriota</taxon>
    </lineage>
</organism>
<keyword evidence="3 5" id="KW-0687">Ribonucleoprotein</keyword>
<dbReference type="GO" id="GO:0005840">
    <property type="term" value="C:ribosome"/>
    <property type="evidence" value="ECO:0007669"/>
    <property type="project" value="UniProtKB-KW"/>
</dbReference>
<comment type="similarity">
    <text evidence="1 5 6">Belongs to the universal ribosomal protein uL5 family.</text>
</comment>